<dbReference type="GeneTree" id="ENSGT00500000045044"/>
<dbReference type="PANTHER" id="PTHR32008">
    <property type="entry name" value="MATURIN"/>
    <property type="match status" value="1"/>
</dbReference>
<proteinExistence type="inferred from homology"/>
<dbReference type="InterPro" id="IPR027892">
    <property type="entry name" value="Maturin"/>
</dbReference>
<dbReference type="Pfam" id="PF15167">
    <property type="entry name" value="DUF4581"/>
    <property type="match status" value="1"/>
</dbReference>
<dbReference type="GO" id="GO:0005737">
    <property type="term" value="C:cytoplasm"/>
    <property type="evidence" value="ECO:0007669"/>
    <property type="project" value="UniProtKB-SubCell"/>
</dbReference>
<dbReference type="PANTHER" id="PTHR32008:SF2">
    <property type="entry name" value="MATURIN"/>
    <property type="match status" value="1"/>
</dbReference>
<gene>
    <name evidence="6" type="primary">MTURN</name>
</gene>
<accession>A0AAY4E2V2</accession>
<organism evidence="6 7">
    <name type="scientific">Denticeps clupeoides</name>
    <name type="common">denticle herring</name>
    <dbReference type="NCBI Taxonomy" id="299321"/>
    <lineage>
        <taxon>Eukaryota</taxon>
        <taxon>Metazoa</taxon>
        <taxon>Chordata</taxon>
        <taxon>Craniata</taxon>
        <taxon>Vertebrata</taxon>
        <taxon>Euteleostomi</taxon>
        <taxon>Actinopterygii</taxon>
        <taxon>Neopterygii</taxon>
        <taxon>Teleostei</taxon>
        <taxon>Clupei</taxon>
        <taxon>Clupeiformes</taxon>
        <taxon>Denticipitoidei</taxon>
        <taxon>Denticipitidae</taxon>
        <taxon>Denticeps</taxon>
    </lineage>
</organism>
<dbReference type="Proteomes" id="UP000694580">
    <property type="component" value="Chromosome 20"/>
</dbReference>
<reference evidence="6 7" key="1">
    <citation type="submission" date="2020-06" db="EMBL/GenBank/DDBJ databases">
        <authorList>
            <consortium name="Wellcome Sanger Institute Data Sharing"/>
        </authorList>
    </citation>
    <scope>NUCLEOTIDE SEQUENCE [LARGE SCALE GENOMIC DNA]</scope>
</reference>
<evidence type="ECO:0000313" key="7">
    <source>
        <dbReference type="Proteomes" id="UP000694580"/>
    </source>
</evidence>
<dbReference type="AlphaFoldDB" id="A0AAY4E2V2"/>
<evidence type="ECO:0000256" key="2">
    <source>
        <dbReference type="ARBA" id="ARBA00006587"/>
    </source>
</evidence>
<comment type="subcellular location">
    <subcellularLocation>
        <location evidence="1">Cytoplasm</location>
    </subcellularLocation>
</comment>
<evidence type="ECO:0000256" key="5">
    <source>
        <dbReference type="ARBA" id="ARBA00022490"/>
    </source>
</evidence>
<keyword evidence="7" id="KW-1185">Reference proteome</keyword>
<keyword evidence="5" id="KW-0963">Cytoplasm</keyword>
<protein>
    <recommendedName>
        <fullName evidence="3">Maturin</fullName>
    </recommendedName>
</protein>
<evidence type="ECO:0000256" key="3">
    <source>
        <dbReference type="ARBA" id="ARBA00016055"/>
    </source>
</evidence>
<evidence type="ECO:0000256" key="1">
    <source>
        <dbReference type="ARBA" id="ARBA00004496"/>
    </source>
</evidence>
<evidence type="ECO:0000313" key="6">
    <source>
        <dbReference type="Ensembl" id="ENSDCDP00010051958.1"/>
    </source>
</evidence>
<dbReference type="GO" id="GO:0023051">
    <property type="term" value="P:regulation of signaling"/>
    <property type="evidence" value="ECO:0007669"/>
    <property type="project" value="TreeGrafter"/>
</dbReference>
<reference evidence="6" key="2">
    <citation type="submission" date="2025-08" db="UniProtKB">
        <authorList>
            <consortium name="Ensembl"/>
        </authorList>
    </citation>
    <scope>IDENTIFICATION</scope>
</reference>
<comment type="similarity">
    <text evidence="2">Belongs to the MTURN family.</text>
</comment>
<evidence type="ECO:0000256" key="4">
    <source>
        <dbReference type="ARBA" id="ARBA00022473"/>
    </source>
</evidence>
<reference evidence="6" key="3">
    <citation type="submission" date="2025-09" db="UniProtKB">
        <authorList>
            <consortium name="Ensembl"/>
        </authorList>
    </citation>
    <scope>IDENTIFICATION</scope>
</reference>
<dbReference type="GO" id="GO:0045654">
    <property type="term" value="P:positive regulation of megakaryocyte differentiation"/>
    <property type="evidence" value="ECO:0007669"/>
    <property type="project" value="TreeGrafter"/>
</dbReference>
<keyword evidence="4" id="KW-0217">Developmental protein</keyword>
<name>A0AAY4E2V2_9TELE</name>
<dbReference type="Ensembl" id="ENSDCDT00010062428.1">
    <property type="protein sequence ID" value="ENSDCDP00010051958.1"/>
    <property type="gene ID" value="ENSDCDG00010030472.1"/>
</dbReference>
<sequence>MDFKQLVDAAENWCSGNPFDLIFAEELDERRLDFYAEPGISFYVLCPDAATGGADTFHVWSESEDCLPFLQMAQDYISSCGKKTLVEVLDKVFRSFRPVSSAREYSQICSIKVGRFSAVLMHGTNRQEDLANACICRIDRATTTA</sequence>